<accession>Q6ZB40</accession>
<sequence length="98" mass="11228">MAKRGDQALYNGFGAAGMHGDAVMQPPTFGQVRGQELLWVQLIPRFILLLYQRWKQLPAAALAYPHRSCLLRLPPPRFPAVAPPVSVRRRRRQKRRKS</sequence>
<dbReference type="EMBL" id="AP004646">
    <property type="protein sequence ID" value="BAD15623.1"/>
    <property type="molecule type" value="Genomic_DNA"/>
</dbReference>
<dbReference type="Proteomes" id="UP000000763">
    <property type="component" value="Chromosome 8"/>
</dbReference>
<reference evidence="3" key="2">
    <citation type="journal article" date="2008" name="Nucleic Acids Res.">
        <title>The rice annotation project database (RAP-DB): 2008 update.</title>
        <authorList>
            <consortium name="The rice annotation project (RAP)"/>
        </authorList>
    </citation>
    <scope>GENOME REANNOTATION</scope>
    <source>
        <strain evidence="3">cv. Nipponbare</strain>
    </source>
</reference>
<evidence type="ECO:0000256" key="1">
    <source>
        <dbReference type="SAM" id="MobiDB-lite"/>
    </source>
</evidence>
<name>Q6ZB40_ORYSJ</name>
<organism evidence="2 3">
    <name type="scientific">Oryza sativa subsp. japonica</name>
    <name type="common">Rice</name>
    <dbReference type="NCBI Taxonomy" id="39947"/>
    <lineage>
        <taxon>Eukaryota</taxon>
        <taxon>Viridiplantae</taxon>
        <taxon>Streptophyta</taxon>
        <taxon>Embryophyta</taxon>
        <taxon>Tracheophyta</taxon>
        <taxon>Spermatophyta</taxon>
        <taxon>Magnoliopsida</taxon>
        <taxon>Liliopsida</taxon>
        <taxon>Poales</taxon>
        <taxon>Poaceae</taxon>
        <taxon>BOP clade</taxon>
        <taxon>Oryzoideae</taxon>
        <taxon>Oryzeae</taxon>
        <taxon>Oryzinae</taxon>
        <taxon>Oryza</taxon>
        <taxon>Oryza sativa</taxon>
    </lineage>
</organism>
<protein>
    <submittedName>
        <fullName evidence="2">Uncharacterized protein</fullName>
    </submittedName>
</protein>
<feature type="region of interest" description="Disordered" evidence="1">
    <location>
        <begin position="76"/>
        <end position="98"/>
    </location>
</feature>
<feature type="compositionally biased region" description="Basic residues" evidence="1">
    <location>
        <begin position="87"/>
        <end position="98"/>
    </location>
</feature>
<gene>
    <name evidence="2" type="primary">OJ1122_A12.31</name>
</gene>
<reference evidence="3" key="1">
    <citation type="journal article" date="2005" name="Nature">
        <title>The map-based sequence of the rice genome.</title>
        <authorList>
            <consortium name="International rice genome sequencing project (IRGSP)"/>
            <person name="Matsumoto T."/>
            <person name="Wu J."/>
            <person name="Kanamori H."/>
            <person name="Katayose Y."/>
            <person name="Fujisawa M."/>
            <person name="Namiki N."/>
            <person name="Mizuno H."/>
            <person name="Yamamoto K."/>
            <person name="Antonio B.A."/>
            <person name="Baba T."/>
            <person name="Sakata K."/>
            <person name="Nagamura Y."/>
            <person name="Aoki H."/>
            <person name="Arikawa K."/>
            <person name="Arita K."/>
            <person name="Bito T."/>
            <person name="Chiden Y."/>
            <person name="Fujitsuka N."/>
            <person name="Fukunaka R."/>
            <person name="Hamada M."/>
            <person name="Harada C."/>
            <person name="Hayashi A."/>
            <person name="Hijishita S."/>
            <person name="Honda M."/>
            <person name="Hosokawa S."/>
            <person name="Ichikawa Y."/>
            <person name="Idonuma A."/>
            <person name="Iijima M."/>
            <person name="Ikeda M."/>
            <person name="Ikeno M."/>
            <person name="Ito K."/>
            <person name="Ito S."/>
            <person name="Ito T."/>
            <person name="Ito Y."/>
            <person name="Ito Y."/>
            <person name="Iwabuchi A."/>
            <person name="Kamiya K."/>
            <person name="Karasawa W."/>
            <person name="Kurita K."/>
            <person name="Katagiri S."/>
            <person name="Kikuta A."/>
            <person name="Kobayashi H."/>
            <person name="Kobayashi N."/>
            <person name="Machita K."/>
            <person name="Maehara T."/>
            <person name="Masukawa M."/>
            <person name="Mizubayashi T."/>
            <person name="Mukai Y."/>
            <person name="Nagasaki H."/>
            <person name="Nagata Y."/>
            <person name="Naito S."/>
            <person name="Nakashima M."/>
            <person name="Nakama Y."/>
            <person name="Nakamichi Y."/>
            <person name="Nakamura M."/>
            <person name="Meguro A."/>
            <person name="Negishi M."/>
            <person name="Ohta I."/>
            <person name="Ohta T."/>
            <person name="Okamoto M."/>
            <person name="Ono N."/>
            <person name="Saji S."/>
            <person name="Sakaguchi M."/>
            <person name="Sakai K."/>
            <person name="Shibata M."/>
            <person name="Shimokawa T."/>
            <person name="Song J."/>
            <person name="Takazaki Y."/>
            <person name="Terasawa K."/>
            <person name="Tsugane M."/>
            <person name="Tsuji K."/>
            <person name="Ueda S."/>
            <person name="Waki K."/>
            <person name="Yamagata H."/>
            <person name="Yamamoto M."/>
            <person name="Yamamoto S."/>
            <person name="Yamane H."/>
            <person name="Yoshiki S."/>
            <person name="Yoshihara R."/>
            <person name="Yukawa K."/>
            <person name="Zhong H."/>
            <person name="Yano M."/>
            <person name="Yuan Q."/>
            <person name="Ouyang S."/>
            <person name="Liu J."/>
            <person name="Jones K.M."/>
            <person name="Gansberger K."/>
            <person name="Moffat K."/>
            <person name="Hill J."/>
            <person name="Bera J."/>
            <person name="Fadrosh D."/>
            <person name="Jin S."/>
            <person name="Johri S."/>
            <person name="Kim M."/>
            <person name="Overton L."/>
            <person name="Reardon M."/>
            <person name="Tsitrin T."/>
            <person name="Vuong H."/>
            <person name="Weaver B."/>
            <person name="Ciecko A."/>
            <person name="Tallon L."/>
            <person name="Jackson J."/>
            <person name="Pai G."/>
            <person name="Aken S.V."/>
            <person name="Utterback T."/>
            <person name="Reidmuller S."/>
            <person name="Feldblyum T."/>
            <person name="Hsiao J."/>
            <person name="Zismann V."/>
            <person name="Iobst S."/>
            <person name="de Vazeille A.R."/>
            <person name="Buell C.R."/>
            <person name="Ying K."/>
            <person name="Li Y."/>
            <person name="Lu T."/>
            <person name="Huang Y."/>
            <person name="Zhao Q."/>
            <person name="Feng Q."/>
            <person name="Zhang L."/>
            <person name="Zhu J."/>
            <person name="Weng Q."/>
            <person name="Mu J."/>
            <person name="Lu Y."/>
            <person name="Fan D."/>
            <person name="Liu Y."/>
            <person name="Guan J."/>
            <person name="Zhang Y."/>
            <person name="Yu S."/>
            <person name="Liu X."/>
            <person name="Zhang Y."/>
            <person name="Hong G."/>
            <person name="Han B."/>
            <person name="Choisne N."/>
            <person name="Demange N."/>
            <person name="Orjeda G."/>
            <person name="Samain S."/>
            <person name="Cattolico L."/>
            <person name="Pelletier E."/>
            <person name="Couloux A."/>
            <person name="Segurens B."/>
            <person name="Wincker P."/>
            <person name="D'Hont A."/>
            <person name="Scarpelli C."/>
            <person name="Weissenbach J."/>
            <person name="Salanoubat M."/>
            <person name="Quetier F."/>
            <person name="Yu Y."/>
            <person name="Kim H.R."/>
            <person name="Rambo T."/>
            <person name="Currie J."/>
            <person name="Collura K."/>
            <person name="Luo M."/>
            <person name="Yang T."/>
            <person name="Ammiraju J.S.S."/>
            <person name="Engler F."/>
            <person name="Soderlund C."/>
            <person name="Wing R.A."/>
            <person name="Palmer L.E."/>
            <person name="de la Bastide M."/>
            <person name="Spiegel L."/>
            <person name="Nascimento L."/>
            <person name="Zutavern T."/>
            <person name="O'Shaughnessy A."/>
            <person name="Dike S."/>
            <person name="Dedhia N."/>
            <person name="Preston R."/>
            <person name="Balija V."/>
            <person name="McCombie W.R."/>
            <person name="Chow T."/>
            <person name="Chen H."/>
            <person name="Chung M."/>
            <person name="Chen C."/>
            <person name="Shaw J."/>
            <person name="Wu H."/>
            <person name="Hsiao K."/>
            <person name="Chao Y."/>
            <person name="Chu M."/>
            <person name="Cheng C."/>
            <person name="Hour A."/>
            <person name="Lee P."/>
            <person name="Lin S."/>
            <person name="Lin Y."/>
            <person name="Liou J."/>
            <person name="Liu S."/>
            <person name="Hsing Y."/>
            <person name="Raghuvanshi S."/>
            <person name="Mohanty A."/>
            <person name="Bharti A.K."/>
            <person name="Gaur A."/>
            <person name="Gupta V."/>
            <person name="Kumar D."/>
            <person name="Ravi V."/>
            <person name="Vij S."/>
            <person name="Kapur A."/>
            <person name="Khurana P."/>
            <person name="Khurana P."/>
            <person name="Khurana J.P."/>
            <person name="Tyagi A.K."/>
            <person name="Gaikwad K."/>
            <person name="Singh A."/>
            <person name="Dalal V."/>
            <person name="Srivastava S."/>
            <person name="Dixit A."/>
            <person name="Pal A.K."/>
            <person name="Ghazi I.A."/>
            <person name="Yadav M."/>
            <person name="Pandit A."/>
            <person name="Bhargava A."/>
            <person name="Sureshbabu K."/>
            <person name="Batra K."/>
            <person name="Sharma T.R."/>
            <person name="Mohapatra T."/>
            <person name="Singh N.K."/>
            <person name="Messing J."/>
            <person name="Nelson A.B."/>
            <person name="Fuks G."/>
            <person name="Kavchok S."/>
            <person name="Keizer G."/>
            <person name="Linton E."/>
            <person name="Llaca V."/>
            <person name="Song R."/>
            <person name="Tanyolac B."/>
            <person name="Young S."/>
            <person name="Ho-Il K."/>
            <person name="Hahn J.H."/>
            <person name="Sangsakoo G."/>
            <person name="Vanavichit A."/>
            <person name="de Mattos Luiz.A.T."/>
            <person name="Zimmer P.D."/>
            <person name="Malone G."/>
            <person name="Dellagostin O."/>
            <person name="de Oliveira A.C."/>
            <person name="Bevan M."/>
            <person name="Bancroft I."/>
            <person name="Minx P."/>
            <person name="Cordum H."/>
            <person name="Wilson R."/>
            <person name="Cheng Z."/>
            <person name="Jin W."/>
            <person name="Jiang J."/>
            <person name="Leong S.A."/>
            <person name="Iwama H."/>
            <person name="Gojobori T."/>
            <person name="Itoh T."/>
            <person name="Niimura Y."/>
            <person name="Fujii Y."/>
            <person name="Habara T."/>
            <person name="Sakai H."/>
            <person name="Sato Y."/>
            <person name="Wilson G."/>
            <person name="Kumar K."/>
            <person name="McCouch S."/>
            <person name="Juretic N."/>
            <person name="Hoen D."/>
            <person name="Wright S."/>
            <person name="Bruskiewich R."/>
            <person name="Bureau T."/>
            <person name="Miyao A."/>
            <person name="Hirochika H."/>
            <person name="Nishikawa T."/>
            <person name="Kadowaki K."/>
            <person name="Sugiura M."/>
            <person name="Burr B."/>
            <person name="Sasaki T."/>
        </authorList>
    </citation>
    <scope>NUCLEOTIDE SEQUENCE [LARGE SCALE GENOMIC DNA]</scope>
    <source>
        <strain evidence="3">cv. Nipponbare</strain>
    </source>
</reference>
<evidence type="ECO:0000313" key="2">
    <source>
        <dbReference type="EMBL" id="BAD15623.1"/>
    </source>
</evidence>
<proteinExistence type="predicted"/>
<evidence type="ECO:0000313" key="3">
    <source>
        <dbReference type="Proteomes" id="UP000000763"/>
    </source>
</evidence>
<dbReference type="AlphaFoldDB" id="Q6ZB40"/>